<dbReference type="RefSeq" id="WP_354434595.1">
    <property type="nucleotide sequence ID" value="NZ_JBEPLY010000009.1"/>
</dbReference>
<dbReference type="Gene3D" id="1.10.3720.10">
    <property type="entry name" value="MetI-like"/>
    <property type="match status" value="1"/>
</dbReference>
<keyword evidence="5 7" id="KW-1133">Transmembrane helix</keyword>
<keyword evidence="4 7" id="KW-0812">Transmembrane</keyword>
<dbReference type="PROSITE" id="PS50928">
    <property type="entry name" value="ABC_TM1"/>
    <property type="match status" value="1"/>
</dbReference>
<name>A0ABV2ID46_9HYPH</name>
<evidence type="ECO:0000256" key="6">
    <source>
        <dbReference type="ARBA" id="ARBA00023136"/>
    </source>
</evidence>
<dbReference type="CDD" id="cd06261">
    <property type="entry name" value="TM_PBP2"/>
    <property type="match status" value="1"/>
</dbReference>
<organism evidence="9 10">
    <name type="scientific">Martelella mangrovi</name>
    <dbReference type="NCBI Taxonomy" id="1397477"/>
    <lineage>
        <taxon>Bacteria</taxon>
        <taxon>Pseudomonadati</taxon>
        <taxon>Pseudomonadota</taxon>
        <taxon>Alphaproteobacteria</taxon>
        <taxon>Hyphomicrobiales</taxon>
        <taxon>Aurantimonadaceae</taxon>
        <taxon>Martelella</taxon>
    </lineage>
</organism>
<evidence type="ECO:0000313" key="9">
    <source>
        <dbReference type="EMBL" id="MET3600706.1"/>
    </source>
</evidence>
<feature type="transmembrane region" description="Helical" evidence="7">
    <location>
        <begin position="12"/>
        <end position="35"/>
    </location>
</feature>
<gene>
    <name evidence="9" type="ORF">ABID12_002657</name>
</gene>
<dbReference type="PANTHER" id="PTHR30193">
    <property type="entry name" value="ABC TRANSPORTER PERMEASE PROTEIN"/>
    <property type="match status" value="1"/>
</dbReference>
<proteinExistence type="inferred from homology"/>
<comment type="subcellular location">
    <subcellularLocation>
        <location evidence="1 7">Cell membrane</location>
        <topology evidence="1 7">Multi-pass membrane protein</topology>
    </subcellularLocation>
</comment>
<evidence type="ECO:0000259" key="8">
    <source>
        <dbReference type="PROSITE" id="PS50928"/>
    </source>
</evidence>
<keyword evidence="3" id="KW-1003">Cell membrane</keyword>
<accession>A0ABV2ID46</accession>
<feature type="domain" description="ABC transmembrane type-1" evidence="8">
    <location>
        <begin position="68"/>
        <end position="281"/>
    </location>
</feature>
<comment type="caution">
    <text evidence="9">The sequence shown here is derived from an EMBL/GenBank/DDBJ whole genome shotgun (WGS) entry which is preliminary data.</text>
</comment>
<evidence type="ECO:0000256" key="1">
    <source>
        <dbReference type="ARBA" id="ARBA00004651"/>
    </source>
</evidence>
<evidence type="ECO:0000313" key="10">
    <source>
        <dbReference type="Proteomes" id="UP001549164"/>
    </source>
</evidence>
<dbReference type="Pfam" id="PF00528">
    <property type="entry name" value="BPD_transp_1"/>
    <property type="match status" value="1"/>
</dbReference>
<feature type="transmembrane region" description="Helical" evidence="7">
    <location>
        <begin position="105"/>
        <end position="125"/>
    </location>
</feature>
<evidence type="ECO:0000256" key="4">
    <source>
        <dbReference type="ARBA" id="ARBA00022692"/>
    </source>
</evidence>
<evidence type="ECO:0000256" key="2">
    <source>
        <dbReference type="ARBA" id="ARBA00022448"/>
    </source>
</evidence>
<keyword evidence="2 7" id="KW-0813">Transport</keyword>
<feature type="transmembrane region" description="Helical" evidence="7">
    <location>
        <begin position="198"/>
        <end position="220"/>
    </location>
</feature>
<evidence type="ECO:0000256" key="5">
    <source>
        <dbReference type="ARBA" id="ARBA00022989"/>
    </source>
</evidence>
<keyword evidence="10" id="KW-1185">Reference proteome</keyword>
<sequence length="296" mass="32610">MRNKKKRPFAAAVALFPTWAAVLVLYCGTMAWTVYLSFTNSTLFPSTQMVGWKQYETLFSTARWIVSLQNLVIFGVLFVGGCLAIGFVLAAALDRKVRYESVFRTIFLYPYAMSFIVTGLIWQWLMNPTLGVQKTVRAMGWESFRFDWIVDRDMAIYAVVVAGIWQASGLVMVLMLAGMRTIDDGQWRAARVDGIPVWRTYVSIVLPQLGPSVASAATLLSMGVVKTYDLVVALTNGGPGGASEVPAKFIMDNLFQRHNLGLAAAGSTVLLITVVLVAVPLSYARHMQAKKMAGML</sequence>
<evidence type="ECO:0000256" key="3">
    <source>
        <dbReference type="ARBA" id="ARBA00022475"/>
    </source>
</evidence>
<keyword evidence="6 7" id="KW-0472">Membrane</keyword>
<dbReference type="SUPFAM" id="SSF161098">
    <property type="entry name" value="MetI-like"/>
    <property type="match status" value="1"/>
</dbReference>
<comment type="similarity">
    <text evidence="7">Belongs to the binding-protein-dependent transport system permease family.</text>
</comment>
<evidence type="ECO:0000256" key="7">
    <source>
        <dbReference type="RuleBase" id="RU363032"/>
    </source>
</evidence>
<dbReference type="Proteomes" id="UP001549164">
    <property type="component" value="Unassembled WGS sequence"/>
</dbReference>
<feature type="transmembrane region" description="Helical" evidence="7">
    <location>
        <begin position="260"/>
        <end position="283"/>
    </location>
</feature>
<feature type="transmembrane region" description="Helical" evidence="7">
    <location>
        <begin position="71"/>
        <end position="93"/>
    </location>
</feature>
<protein>
    <submittedName>
        <fullName evidence="9">Glucose/mannose transport system permease protein</fullName>
    </submittedName>
</protein>
<reference evidence="9 10" key="1">
    <citation type="submission" date="2024-06" db="EMBL/GenBank/DDBJ databases">
        <title>Genomic Encyclopedia of Type Strains, Phase IV (KMG-IV): sequencing the most valuable type-strain genomes for metagenomic binning, comparative biology and taxonomic classification.</title>
        <authorList>
            <person name="Goeker M."/>
        </authorList>
    </citation>
    <scope>NUCLEOTIDE SEQUENCE [LARGE SCALE GENOMIC DNA]</scope>
    <source>
        <strain evidence="9 10">DSM 28102</strain>
    </source>
</reference>
<dbReference type="InterPro" id="IPR051393">
    <property type="entry name" value="ABC_transporter_permease"/>
</dbReference>
<dbReference type="InterPro" id="IPR000515">
    <property type="entry name" value="MetI-like"/>
</dbReference>
<dbReference type="PANTHER" id="PTHR30193:SF42">
    <property type="entry name" value="ABC TRANSPORTER PERMEASE PROTEIN"/>
    <property type="match status" value="1"/>
</dbReference>
<feature type="transmembrane region" description="Helical" evidence="7">
    <location>
        <begin position="154"/>
        <end position="177"/>
    </location>
</feature>
<dbReference type="EMBL" id="JBEPLY010000009">
    <property type="protein sequence ID" value="MET3600706.1"/>
    <property type="molecule type" value="Genomic_DNA"/>
</dbReference>
<dbReference type="InterPro" id="IPR035906">
    <property type="entry name" value="MetI-like_sf"/>
</dbReference>